<evidence type="ECO:0000313" key="2">
    <source>
        <dbReference type="Proteomes" id="UP000191980"/>
    </source>
</evidence>
<dbReference type="InterPro" id="IPR036866">
    <property type="entry name" value="RibonucZ/Hydroxyglut_hydro"/>
</dbReference>
<dbReference type="STRING" id="1420851.AU255_08060"/>
<gene>
    <name evidence="1" type="ORF">AU255_08060</name>
</gene>
<name>A0A1V8M891_9GAMM</name>
<dbReference type="SUPFAM" id="SSF56281">
    <property type="entry name" value="Metallo-hydrolase/oxidoreductase"/>
    <property type="match status" value="1"/>
</dbReference>
<reference evidence="1 2" key="1">
    <citation type="submission" date="2015-12" db="EMBL/GenBank/DDBJ databases">
        <authorList>
            <person name="Shamseldin A."/>
            <person name="Moawad H."/>
            <person name="Abd El-Rahim W.M."/>
            <person name="Sadowsky M.J."/>
        </authorList>
    </citation>
    <scope>NUCLEOTIDE SEQUENCE [LARGE SCALE GENOMIC DNA]</scope>
    <source>
        <strain evidence="1 2">WF1</strain>
    </source>
</reference>
<dbReference type="AlphaFoldDB" id="A0A1V8M891"/>
<dbReference type="Proteomes" id="UP000191980">
    <property type="component" value="Unassembled WGS sequence"/>
</dbReference>
<accession>A0A1V8M891</accession>
<sequence>MPIEIIGAESLGVRGLCCLVTTKTHRVVIDPGVALGYFRHGLLPHPCQIVIGARVRRRIIEALSQATDVIFSHMHGDHVPLIHANPYQLSIQHLPAEFQNLSCWSLSPKNLSSPRMQQRYYDLKNLLGDNLQTAENSSQALLSFSQPVPHGIKNSPFGSVMMSRIDMGNKIFVHASDIQLLDEETIHYIIEWQPGIVFVAGPPLYLSVLTEYQRHLAWNNALHLCKNIDVVILDHHLMRSESGLDWLDALSKQSGKRIYCAADFMNRPRWLLEARRSQLYQKIPVPTGWHDEFAAHRADPEEYFDATLL</sequence>
<evidence type="ECO:0000313" key="1">
    <source>
        <dbReference type="EMBL" id="OQK17804.1"/>
    </source>
</evidence>
<dbReference type="PIRSF" id="PIRSF004944">
    <property type="entry name" value="UCP004944_hydrls"/>
    <property type="match status" value="1"/>
</dbReference>
<dbReference type="Gene3D" id="3.60.15.10">
    <property type="entry name" value="Ribonuclease Z/Hydroxyacylglutathione hydrolase-like"/>
    <property type="match status" value="1"/>
</dbReference>
<evidence type="ECO:0008006" key="3">
    <source>
        <dbReference type="Google" id="ProtNLM"/>
    </source>
</evidence>
<dbReference type="InterPro" id="IPR014426">
    <property type="entry name" value="UPF0282_hydrls"/>
</dbReference>
<organism evidence="1 2">
    <name type="scientific">Methyloprofundus sedimenti</name>
    <dbReference type="NCBI Taxonomy" id="1420851"/>
    <lineage>
        <taxon>Bacteria</taxon>
        <taxon>Pseudomonadati</taxon>
        <taxon>Pseudomonadota</taxon>
        <taxon>Gammaproteobacteria</taxon>
        <taxon>Methylococcales</taxon>
        <taxon>Methylococcaceae</taxon>
        <taxon>Methyloprofundus</taxon>
    </lineage>
</organism>
<dbReference type="RefSeq" id="WP_080522412.1">
    <property type="nucleotide sequence ID" value="NZ_LPUF01000001.1"/>
</dbReference>
<dbReference type="EMBL" id="LPUF01000001">
    <property type="protein sequence ID" value="OQK17804.1"/>
    <property type="molecule type" value="Genomic_DNA"/>
</dbReference>
<keyword evidence="2" id="KW-1185">Reference proteome</keyword>
<dbReference type="OrthoDB" id="9803916at2"/>
<comment type="caution">
    <text evidence="1">The sequence shown here is derived from an EMBL/GenBank/DDBJ whole genome shotgun (WGS) entry which is preliminary data.</text>
</comment>
<proteinExistence type="predicted"/>
<protein>
    <recommendedName>
        <fullName evidence="3">Metallo-beta-lactamase domain-containing protein</fullName>
    </recommendedName>
</protein>